<accession>A0AAU8J9K5</accession>
<gene>
    <name evidence="1" type="ORF">ABWT76_003924</name>
</gene>
<dbReference type="EMBL" id="CP159837">
    <property type="protein sequence ID" value="XCM35263.1"/>
    <property type="molecule type" value="Genomic_DNA"/>
</dbReference>
<name>A0AAU8J9K5_9CYAN</name>
<sequence length="69" mass="7774">MKLTATEQGLLIPKDILGDSQEFELTQEQGKIIITVIKKPSSIWDLGSNPVECDVKDAAINHDRYLYNQ</sequence>
<evidence type="ECO:0000313" key="1">
    <source>
        <dbReference type="EMBL" id="XCM35263.1"/>
    </source>
</evidence>
<organism evidence="1">
    <name type="scientific">Planktothricoides raciborskii GIHE-MW2</name>
    <dbReference type="NCBI Taxonomy" id="2792601"/>
    <lineage>
        <taxon>Bacteria</taxon>
        <taxon>Bacillati</taxon>
        <taxon>Cyanobacteriota</taxon>
        <taxon>Cyanophyceae</taxon>
        <taxon>Oscillatoriophycideae</taxon>
        <taxon>Oscillatoriales</taxon>
        <taxon>Oscillatoriaceae</taxon>
        <taxon>Planktothricoides</taxon>
    </lineage>
</organism>
<protein>
    <recommendedName>
        <fullName evidence="2">SpoVT-AbrB domain-containing protein</fullName>
    </recommendedName>
</protein>
<dbReference type="AlphaFoldDB" id="A0AAU8J9K5"/>
<evidence type="ECO:0008006" key="2">
    <source>
        <dbReference type="Google" id="ProtNLM"/>
    </source>
</evidence>
<proteinExistence type="predicted"/>
<dbReference type="RefSeq" id="WP_054465310.1">
    <property type="nucleotide sequence ID" value="NZ_CP159837.1"/>
</dbReference>
<reference evidence="1" key="1">
    <citation type="submission" date="2024-07" db="EMBL/GenBank/DDBJ databases">
        <authorList>
            <person name="Kim Y.J."/>
            <person name="Jeong J.Y."/>
        </authorList>
    </citation>
    <scope>NUCLEOTIDE SEQUENCE</scope>
    <source>
        <strain evidence="1">GIHE-MW2</strain>
    </source>
</reference>